<dbReference type="KEGG" id="fas:105269700"/>
<feature type="chain" id="PRO_5044541775" evidence="7">
    <location>
        <begin position="20"/>
        <end position="171"/>
    </location>
</feature>
<dbReference type="AlphaFoldDB" id="A0A0C9RP85"/>
<organism evidence="8">
    <name type="scientific">Fopius arisanus</name>
    <dbReference type="NCBI Taxonomy" id="64838"/>
    <lineage>
        <taxon>Eukaryota</taxon>
        <taxon>Metazoa</taxon>
        <taxon>Ecdysozoa</taxon>
        <taxon>Arthropoda</taxon>
        <taxon>Hexapoda</taxon>
        <taxon>Insecta</taxon>
        <taxon>Pterygota</taxon>
        <taxon>Neoptera</taxon>
        <taxon>Endopterygota</taxon>
        <taxon>Hymenoptera</taxon>
        <taxon>Apocrita</taxon>
        <taxon>Ichneumonoidea</taxon>
        <taxon>Braconidae</taxon>
        <taxon>Opiinae</taxon>
        <taxon>Fopius</taxon>
    </lineage>
</organism>
<feature type="region of interest" description="Disordered" evidence="5">
    <location>
        <begin position="152"/>
        <end position="171"/>
    </location>
</feature>
<dbReference type="Proteomes" id="UP000694866">
    <property type="component" value="Unplaced"/>
</dbReference>
<evidence type="ECO:0000256" key="7">
    <source>
        <dbReference type="SAM" id="SignalP"/>
    </source>
</evidence>
<reference evidence="10" key="2">
    <citation type="submission" date="2025-04" db="UniProtKB">
        <authorList>
            <consortium name="RefSeq"/>
        </authorList>
    </citation>
    <scope>IDENTIFICATION</scope>
    <source>
        <strain evidence="10">USDA-PBARC FA_bdor</strain>
        <tissue evidence="10">Whole organism</tissue>
    </source>
</reference>
<evidence type="ECO:0000256" key="3">
    <source>
        <dbReference type="ARBA" id="ARBA00022989"/>
    </source>
</evidence>
<keyword evidence="3 6" id="KW-1133">Transmembrane helix</keyword>
<evidence type="ECO:0000256" key="4">
    <source>
        <dbReference type="ARBA" id="ARBA00023136"/>
    </source>
</evidence>
<accession>A0A0C9RP85</accession>
<evidence type="ECO:0000256" key="5">
    <source>
        <dbReference type="SAM" id="MobiDB-lite"/>
    </source>
</evidence>
<keyword evidence="9" id="KW-1185">Reference proteome</keyword>
<dbReference type="RefSeq" id="XP_011308458.1">
    <property type="nucleotide sequence ID" value="XM_011310156.1"/>
</dbReference>
<name>A0A0C9RP85_9HYME</name>
<dbReference type="InterPro" id="IPR026910">
    <property type="entry name" value="Shisa"/>
</dbReference>
<keyword evidence="2 6" id="KW-0812">Transmembrane</keyword>
<dbReference type="EMBL" id="GBYB01008971">
    <property type="protein sequence ID" value="JAG78738.1"/>
    <property type="molecule type" value="Transcribed_RNA"/>
</dbReference>
<proteinExistence type="predicted"/>
<dbReference type="PANTHER" id="PTHR31395:SF23">
    <property type="entry name" value="GEO05642P1"/>
    <property type="match status" value="1"/>
</dbReference>
<evidence type="ECO:0000256" key="6">
    <source>
        <dbReference type="SAM" id="Phobius"/>
    </source>
</evidence>
<evidence type="ECO:0000313" key="8">
    <source>
        <dbReference type="EMBL" id="JAG78738.1"/>
    </source>
</evidence>
<protein>
    <submittedName>
        <fullName evidence="10">Protein shisa-4 isoform X1</fullName>
    </submittedName>
    <submittedName>
        <fullName evidence="8">Shisa4_1 protein</fullName>
    </submittedName>
</protein>
<keyword evidence="7" id="KW-0732">Signal</keyword>
<evidence type="ECO:0000256" key="2">
    <source>
        <dbReference type="ARBA" id="ARBA00022692"/>
    </source>
</evidence>
<dbReference type="OrthoDB" id="7687651at2759"/>
<reference evidence="8" key="1">
    <citation type="submission" date="2015-01" db="EMBL/GenBank/DDBJ databases">
        <title>Transcriptome Assembly of Fopius arisanus.</title>
        <authorList>
            <person name="Geib S."/>
        </authorList>
    </citation>
    <scope>NUCLEOTIDE SEQUENCE</scope>
</reference>
<comment type="subcellular location">
    <subcellularLocation>
        <location evidence="1">Membrane</location>
    </subcellularLocation>
</comment>
<dbReference type="GO" id="GO:0016020">
    <property type="term" value="C:membrane"/>
    <property type="evidence" value="ECO:0007669"/>
    <property type="project" value="UniProtKB-SubCell"/>
</dbReference>
<keyword evidence="4 6" id="KW-0472">Membrane</keyword>
<feature type="signal peptide" evidence="7">
    <location>
        <begin position="1"/>
        <end position="19"/>
    </location>
</feature>
<dbReference type="PANTHER" id="PTHR31395">
    <property type="entry name" value="SHISA"/>
    <property type="match status" value="1"/>
</dbReference>
<dbReference type="GeneID" id="105269700"/>
<evidence type="ECO:0000256" key="1">
    <source>
        <dbReference type="ARBA" id="ARBA00004370"/>
    </source>
</evidence>
<sequence length="171" mass="18361">MSRSMLVLLIALGATTVQAEMDCNFGTSSNFLEKSLNTCPGILDSSDKAFCCVGTNSIHCCDAQEFALSTGVIGVVAIIIAVVGTVSIIIFCISCLCCSCCPWYRRRHRGTVYGKVQTPAVITVMQPTTIPTPQAQLYPTVAPVSSLPAQPPPYTQEVYTKQAPYNPSYQP</sequence>
<evidence type="ECO:0000313" key="10">
    <source>
        <dbReference type="RefSeq" id="XP_011308458.1"/>
    </source>
</evidence>
<accession>A0A9R1TGC0</accession>
<evidence type="ECO:0000313" key="9">
    <source>
        <dbReference type="Proteomes" id="UP000694866"/>
    </source>
</evidence>
<gene>
    <name evidence="8" type="primary">Shisa4_1</name>
    <name evidence="10" type="synonym">LOC105269700</name>
    <name evidence="8" type="ORF">g.36657</name>
</gene>
<feature type="compositionally biased region" description="Polar residues" evidence="5">
    <location>
        <begin position="157"/>
        <end position="171"/>
    </location>
</feature>
<feature type="transmembrane region" description="Helical" evidence="6">
    <location>
        <begin position="72"/>
        <end position="99"/>
    </location>
</feature>